<protein>
    <submittedName>
        <fullName evidence="9">Di-and tricarboxylate transporter</fullName>
    </submittedName>
</protein>
<dbReference type="InterPro" id="IPR036721">
    <property type="entry name" value="RCK_C_sf"/>
</dbReference>
<organism evidence="9 10">
    <name type="scientific">Modicisalibacter muralis</name>
    <dbReference type="NCBI Taxonomy" id="119000"/>
    <lineage>
        <taxon>Bacteria</taxon>
        <taxon>Pseudomonadati</taxon>
        <taxon>Pseudomonadota</taxon>
        <taxon>Gammaproteobacteria</taxon>
        <taxon>Oceanospirillales</taxon>
        <taxon>Halomonadaceae</taxon>
        <taxon>Modicisalibacter</taxon>
    </lineage>
</organism>
<feature type="transmembrane region" description="Helical" evidence="7">
    <location>
        <begin position="423"/>
        <end position="442"/>
    </location>
</feature>
<evidence type="ECO:0000313" key="9">
    <source>
        <dbReference type="EMBL" id="SDL22063.1"/>
    </source>
</evidence>
<evidence type="ECO:0000313" key="10">
    <source>
        <dbReference type="Proteomes" id="UP000198654"/>
    </source>
</evidence>
<dbReference type="GO" id="GO:0006813">
    <property type="term" value="P:potassium ion transport"/>
    <property type="evidence" value="ECO:0007669"/>
    <property type="project" value="InterPro"/>
</dbReference>
<dbReference type="AlphaFoldDB" id="A0A1G9IB56"/>
<dbReference type="SUPFAM" id="SSF116726">
    <property type="entry name" value="TrkA C-terminal domain-like"/>
    <property type="match status" value="2"/>
</dbReference>
<keyword evidence="4" id="KW-0677">Repeat</keyword>
<dbReference type="InterPro" id="IPR051679">
    <property type="entry name" value="DASS-Related_Transporters"/>
</dbReference>
<sequence>MPLDAWITLATVAVTFVLMATTRIGPDIILLGGVVALLTLGVIDADQALSGFSNSGLFTVAFMYVLVVSIRETGGIDIIIRYVLGRPRSEAAAQARLLIPVSALSAFINNTPVVATYIPAVMSWSRRLGLPVHRFLMPLSFATILGGTCSLMGTSTNLVVSGLLGDNYPELELGLFDIAWVGVPVALIGLAYLLLASRWLLPERRGLAQAFDNPREFTIEMEVARDGPIVDKTVQQAGLRHLDGLFLVEIERAGNIVSVVGPGERLKEGDRLVFAGTTEAAIELQQIRGLQPSSLGESSLNKDYRERRLVEAVVSDQCQFIGQRIREGHFRTLYGAAVLAVCRNGERVAGNLGQIRLQPADVLLLEARPPFIERHRQSRDFLLISQVNGQARPNHDKAWLAWSILAGVVGLATFGVLSILNAAMLGAALAVLTGCCTIGAAKRGLDTQVLLTIAASFGLGASLESSGAATTIASQALSLAGNQPYLLLIGAYILVALLTEVVTNNAAAVISFPIVTAGAETLGVSVMPFAIAVMFAASSSFLTPIGYQTNLMVYGPGGYRFGDFARVGGLLNVLVGIVALALIPLFWPF</sequence>
<feature type="domain" description="RCK C-terminal" evidence="8">
    <location>
        <begin position="206"/>
        <end position="290"/>
    </location>
</feature>
<evidence type="ECO:0000256" key="1">
    <source>
        <dbReference type="ARBA" id="ARBA00004141"/>
    </source>
</evidence>
<feature type="transmembrane region" description="Helical" evidence="7">
    <location>
        <begin position="485"/>
        <end position="510"/>
    </location>
</feature>
<dbReference type="EMBL" id="FNGI01000002">
    <property type="protein sequence ID" value="SDL22063.1"/>
    <property type="molecule type" value="Genomic_DNA"/>
</dbReference>
<dbReference type="PROSITE" id="PS51202">
    <property type="entry name" value="RCK_C"/>
    <property type="match status" value="2"/>
</dbReference>
<feature type="transmembrane region" description="Helical" evidence="7">
    <location>
        <begin position="399"/>
        <end position="417"/>
    </location>
</feature>
<dbReference type="STRING" id="119000.SAMN05661010_01107"/>
<dbReference type="Pfam" id="PF03600">
    <property type="entry name" value="CitMHS"/>
    <property type="match status" value="1"/>
</dbReference>
<feature type="transmembrane region" description="Helical" evidence="7">
    <location>
        <begin position="51"/>
        <end position="70"/>
    </location>
</feature>
<feature type="transmembrane region" description="Helical" evidence="7">
    <location>
        <begin position="567"/>
        <end position="587"/>
    </location>
</feature>
<evidence type="ECO:0000256" key="6">
    <source>
        <dbReference type="ARBA" id="ARBA00023136"/>
    </source>
</evidence>
<proteinExistence type="predicted"/>
<comment type="subcellular location">
    <subcellularLocation>
        <location evidence="1">Membrane</location>
        <topology evidence="1">Multi-pass membrane protein</topology>
    </subcellularLocation>
</comment>
<dbReference type="Gene3D" id="3.30.70.1450">
    <property type="entry name" value="Regulator of K+ conductance, C-terminal domain"/>
    <property type="match status" value="2"/>
</dbReference>
<evidence type="ECO:0000256" key="2">
    <source>
        <dbReference type="ARBA" id="ARBA00022448"/>
    </source>
</evidence>
<evidence type="ECO:0000256" key="4">
    <source>
        <dbReference type="ARBA" id="ARBA00022737"/>
    </source>
</evidence>
<dbReference type="InterPro" id="IPR031312">
    <property type="entry name" value="Na/sul_symport_CS"/>
</dbReference>
<feature type="transmembrane region" description="Helical" evidence="7">
    <location>
        <begin position="449"/>
        <end position="473"/>
    </location>
</feature>
<keyword evidence="6 7" id="KW-0472">Membrane</keyword>
<keyword evidence="10" id="KW-1185">Reference proteome</keyword>
<feature type="transmembrane region" description="Helical" evidence="7">
    <location>
        <begin position="135"/>
        <end position="153"/>
    </location>
</feature>
<dbReference type="PROSITE" id="PS01271">
    <property type="entry name" value="NA_SULFATE"/>
    <property type="match status" value="1"/>
</dbReference>
<dbReference type="PANTHER" id="PTHR43652">
    <property type="entry name" value="BASIC AMINO ACID ANTIPORTER YFCC-RELATED"/>
    <property type="match status" value="1"/>
</dbReference>
<dbReference type="RefSeq" id="WP_089726349.1">
    <property type="nucleotide sequence ID" value="NZ_FNGI01000002.1"/>
</dbReference>
<feature type="domain" description="RCK C-terminal" evidence="8">
    <location>
        <begin position="297"/>
        <end position="381"/>
    </location>
</feature>
<dbReference type="FunFam" id="3.30.70.1450:FF:000009">
    <property type="entry name" value="SLC13 family permease"/>
    <property type="match status" value="1"/>
</dbReference>
<feature type="transmembrane region" description="Helical" evidence="7">
    <location>
        <begin position="522"/>
        <end position="547"/>
    </location>
</feature>
<dbReference type="GO" id="GO:0005886">
    <property type="term" value="C:plasma membrane"/>
    <property type="evidence" value="ECO:0007669"/>
    <property type="project" value="TreeGrafter"/>
</dbReference>
<feature type="transmembrane region" description="Helical" evidence="7">
    <location>
        <begin position="28"/>
        <end position="45"/>
    </location>
</feature>
<dbReference type="InterPro" id="IPR006037">
    <property type="entry name" value="RCK_C"/>
</dbReference>
<evidence type="ECO:0000259" key="8">
    <source>
        <dbReference type="PROSITE" id="PS51202"/>
    </source>
</evidence>
<feature type="transmembrane region" description="Helical" evidence="7">
    <location>
        <begin position="173"/>
        <end position="195"/>
    </location>
</feature>
<reference evidence="9 10" key="1">
    <citation type="submission" date="2016-10" db="EMBL/GenBank/DDBJ databases">
        <authorList>
            <person name="de Groot N.N."/>
        </authorList>
    </citation>
    <scope>NUCLEOTIDE SEQUENCE [LARGE SCALE GENOMIC DNA]</scope>
    <source>
        <strain evidence="9 10">DSM 14789</strain>
    </source>
</reference>
<dbReference type="Pfam" id="PF02080">
    <property type="entry name" value="TrkA_C"/>
    <property type="match status" value="1"/>
</dbReference>
<dbReference type="Proteomes" id="UP000198654">
    <property type="component" value="Unassembled WGS sequence"/>
</dbReference>
<dbReference type="GO" id="GO:0008324">
    <property type="term" value="F:monoatomic cation transmembrane transporter activity"/>
    <property type="evidence" value="ECO:0007669"/>
    <property type="project" value="InterPro"/>
</dbReference>
<evidence type="ECO:0000256" key="5">
    <source>
        <dbReference type="ARBA" id="ARBA00022989"/>
    </source>
</evidence>
<dbReference type="PANTHER" id="PTHR43652:SF2">
    <property type="entry name" value="BASIC AMINO ACID ANTIPORTER YFCC-RELATED"/>
    <property type="match status" value="1"/>
</dbReference>
<keyword evidence="2" id="KW-0813">Transport</keyword>
<dbReference type="InterPro" id="IPR004680">
    <property type="entry name" value="Cit_transptr-like_dom"/>
</dbReference>
<evidence type="ECO:0000256" key="7">
    <source>
        <dbReference type="SAM" id="Phobius"/>
    </source>
</evidence>
<dbReference type="OrthoDB" id="9809303at2"/>
<keyword evidence="3 7" id="KW-0812">Transmembrane</keyword>
<gene>
    <name evidence="9" type="ORF">SAMN05661010_01107</name>
</gene>
<name>A0A1G9IB56_9GAMM</name>
<accession>A0A1G9IB56</accession>
<evidence type="ECO:0000256" key="3">
    <source>
        <dbReference type="ARBA" id="ARBA00022692"/>
    </source>
</evidence>
<keyword evidence="5 7" id="KW-1133">Transmembrane helix</keyword>